<dbReference type="SUPFAM" id="SSF81338">
    <property type="entry name" value="Aquaporin-like"/>
    <property type="match status" value="1"/>
</dbReference>
<dbReference type="Pfam" id="PF00230">
    <property type="entry name" value="MIP"/>
    <property type="match status" value="1"/>
</dbReference>
<feature type="transmembrane region" description="Helical" evidence="8">
    <location>
        <begin position="216"/>
        <end position="236"/>
    </location>
</feature>
<organism evidence="9 10">
    <name type="scientific">Stylonychia lemnae</name>
    <name type="common">Ciliate</name>
    <dbReference type="NCBI Taxonomy" id="5949"/>
    <lineage>
        <taxon>Eukaryota</taxon>
        <taxon>Sar</taxon>
        <taxon>Alveolata</taxon>
        <taxon>Ciliophora</taxon>
        <taxon>Intramacronucleata</taxon>
        <taxon>Spirotrichea</taxon>
        <taxon>Stichotrichia</taxon>
        <taxon>Sporadotrichida</taxon>
        <taxon>Oxytrichidae</taxon>
        <taxon>Stylonychinae</taxon>
        <taxon>Stylonychia</taxon>
    </lineage>
</organism>
<keyword evidence="10" id="KW-1185">Reference proteome</keyword>
<comment type="similarity">
    <text evidence="2 6">Belongs to the MIP/aquaporin (TC 1.A.8) family.</text>
</comment>
<evidence type="ECO:0000313" key="9">
    <source>
        <dbReference type="EMBL" id="CDW91031.1"/>
    </source>
</evidence>
<dbReference type="InterPro" id="IPR034294">
    <property type="entry name" value="Aquaporin_transptr"/>
</dbReference>
<keyword evidence="3 6" id="KW-0812">Transmembrane</keyword>
<feature type="transmembrane region" description="Helical" evidence="8">
    <location>
        <begin position="44"/>
        <end position="72"/>
    </location>
</feature>
<comment type="subcellular location">
    <subcellularLocation>
        <location evidence="1">Membrane</location>
        <topology evidence="1">Multi-pass membrane protein</topology>
    </subcellularLocation>
</comment>
<keyword evidence="6" id="KW-0813">Transport</keyword>
<dbReference type="GO" id="GO:0005886">
    <property type="term" value="C:plasma membrane"/>
    <property type="evidence" value="ECO:0007669"/>
    <property type="project" value="TreeGrafter"/>
</dbReference>
<evidence type="ECO:0000256" key="8">
    <source>
        <dbReference type="SAM" id="Phobius"/>
    </source>
</evidence>
<protein>
    <submittedName>
        <fullName evidence="9">Aquaporin-like protein</fullName>
    </submittedName>
</protein>
<feature type="transmembrane region" description="Helical" evidence="8">
    <location>
        <begin position="127"/>
        <end position="148"/>
    </location>
</feature>
<feature type="compositionally biased region" description="Polar residues" evidence="7">
    <location>
        <begin position="278"/>
        <end position="299"/>
    </location>
</feature>
<dbReference type="EMBL" id="CCKQ01019024">
    <property type="protein sequence ID" value="CDW91031.1"/>
    <property type="molecule type" value="Genomic_DNA"/>
</dbReference>
<keyword evidence="5 8" id="KW-0472">Membrane</keyword>
<evidence type="ECO:0000256" key="2">
    <source>
        <dbReference type="ARBA" id="ARBA00006175"/>
    </source>
</evidence>
<dbReference type="PANTHER" id="PTHR19139:SF199">
    <property type="entry name" value="MIP17260P"/>
    <property type="match status" value="1"/>
</dbReference>
<keyword evidence="4 8" id="KW-1133">Transmembrane helix</keyword>
<feature type="transmembrane region" description="Helical" evidence="8">
    <location>
        <begin position="14"/>
        <end position="32"/>
    </location>
</feature>
<evidence type="ECO:0000256" key="3">
    <source>
        <dbReference type="ARBA" id="ARBA00022692"/>
    </source>
</evidence>
<proteinExistence type="inferred from homology"/>
<dbReference type="Proteomes" id="UP000039865">
    <property type="component" value="Unassembled WGS sequence"/>
</dbReference>
<dbReference type="GO" id="GO:0015250">
    <property type="term" value="F:water channel activity"/>
    <property type="evidence" value="ECO:0007669"/>
    <property type="project" value="TreeGrafter"/>
</dbReference>
<dbReference type="InParanoid" id="A0A078B9Y5"/>
<feature type="region of interest" description="Disordered" evidence="7">
    <location>
        <begin position="273"/>
        <end position="306"/>
    </location>
</feature>
<dbReference type="PANTHER" id="PTHR19139">
    <property type="entry name" value="AQUAPORIN TRANSPORTER"/>
    <property type="match status" value="1"/>
</dbReference>
<sequence>MEAGILQLISRKSFIFLALYEFLGTFIALLSVNCAQNNSAVVGVGFFIAATLTGRVSGGHFNGAVTIAVYIIEGRWCKNLFVAFFVIVVDILAAFTAMAVALAMLGVNGTFTLLPPQTKQLVDFGDIITVLFEETLFTWILVTSILFVKYRNVTATSDGMLSNLTVGLAIYVTVSMSGPITGGALNPTFGLALISTDIIAKGYYPEKTAPVIPEFLISYTIGPILGGILAGLMLILTQKIAPLLEEEVPAYEEDIDQYDDEEELIAHIATEPAHKTSRPVSINSADQRNYTVQQTQPKNSQKKKRIQGVTSLQAKDYLFTH</sequence>
<evidence type="ECO:0000313" key="10">
    <source>
        <dbReference type="Proteomes" id="UP000039865"/>
    </source>
</evidence>
<evidence type="ECO:0000256" key="6">
    <source>
        <dbReference type="RuleBase" id="RU000477"/>
    </source>
</evidence>
<accession>A0A078B9Y5</accession>
<feature type="transmembrane region" description="Helical" evidence="8">
    <location>
        <begin position="79"/>
        <end position="107"/>
    </location>
</feature>
<dbReference type="InterPro" id="IPR023271">
    <property type="entry name" value="Aquaporin-like"/>
</dbReference>
<dbReference type="OrthoDB" id="292845at2759"/>
<name>A0A078B9Y5_STYLE</name>
<evidence type="ECO:0000256" key="7">
    <source>
        <dbReference type="SAM" id="MobiDB-lite"/>
    </source>
</evidence>
<dbReference type="AlphaFoldDB" id="A0A078B9Y5"/>
<dbReference type="PRINTS" id="PR00783">
    <property type="entry name" value="MINTRINSICP"/>
</dbReference>
<dbReference type="Gene3D" id="1.20.1080.10">
    <property type="entry name" value="Glycerol uptake facilitator protein"/>
    <property type="match status" value="1"/>
</dbReference>
<reference evidence="9 10" key="1">
    <citation type="submission" date="2014-06" db="EMBL/GenBank/DDBJ databases">
        <authorList>
            <person name="Swart Estienne"/>
        </authorList>
    </citation>
    <scope>NUCLEOTIDE SEQUENCE [LARGE SCALE GENOMIC DNA]</scope>
    <source>
        <strain evidence="9 10">130c</strain>
    </source>
</reference>
<evidence type="ECO:0000256" key="4">
    <source>
        <dbReference type="ARBA" id="ARBA00022989"/>
    </source>
</evidence>
<feature type="transmembrane region" description="Helical" evidence="8">
    <location>
        <begin position="160"/>
        <end position="178"/>
    </location>
</feature>
<dbReference type="InterPro" id="IPR000425">
    <property type="entry name" value="MIP"/>
</dbReference>
<gene>
    <name evidence="9" type="primary">Contig13936.g14874</name>
    <name evidence="9" type="ORF">STYLEM_20180</name>
</gene>
<evidence type="ECO:0000256" key="5">
    <source>
        <dbReference type="ARBA" id="ARBA00023136"/>
    </source>
</evidence>
<evidence type="ECO:0000256" key="1">
    <source>
        <dbReference type="ARBA" id="ARBA00004141"/>
    </source>
</evidence>